<feature type="region of interest" description="Disordered" evidence="2">
    <location>
        <begin position="732"/>
        <end position="766"/>
    </location>
</feature>
<dbReference type="VEuPathDB" id="PlasmoDB:PCOAH_00015110"/>
<dbReference type="GeneID" id="30908237"/>
<feature type="compositionally biased region" description="Basic and acidic residues" evidence="2">
    <location>
        <begin position="566"/>
        <end position="584"/>
    </location>
</feature>
<name>A0A1B1DWM4_9APIC</name>
<dbReference type="RefSeq" id="XP_019913680.1">
    <property type="nucleotide sequence ID" value="XM_020058320.1"/>
</dbReference>
<feature type="region of interest" description="Disordered" evidence="2">
    <location>
        <begin position="917"/>
        <end position="938"/>
    </location>
</feature>
<sequence>MSNLERLKQRLEESLEKHKNRLLKTRYKKANGLIDGKAKKSTNNTAEGTKNIDGTKNEITNPGRVKNATVGRDKHPNVYDGNSVRSRLVGRLGSAKAPQVRGKKESNTMASRPLKDKLHCKANSSTRVVRERKTKIDVAKGGVPDRSEANHAMEEDTLEEHPEGDGNFDGVSKEIRDNLNDLFRHFINCRINNLYVIHGDRGKLPRGEFSEEGRGVMMIPGVGTNGEVQEGVIGEAAGQRNELDAAFPNVDQVGCEDDTRGEEEGLYRRLFNVNGERVVNGVSRKGETHKETQLIGADVKRGGKNESIMADGRVTLSNESIGADIGSGRYNSTFVKLMQIKKKIKKKIEKFEDEGNKLFCTDERTVCNSDASNEERNLPVRDVSTFTDGNAASSKGFNHWGVVQVDSSVASAASTNQEVSSTGESIELFTTQKNIFVCNYYTKKSRRKDRFNGRKAQDGVHVVSDAANFLGSAFSLASHSTAMCDVGGSHSERYQSGTYQSGGYPSGGYPSEGYPSEEYEAHFSPHKLYGSPTYRLEHKREPWKRSSIQGKRVTQGRHSTVNRIPNEGEGRRAKRRDDPGKTKYELSSCPSSSLSYQKNYLPPSRGNAFKCLRGQVRRGLSTHMEGGENNRPFPAGGRYAKWESLDRGREPPYPSESRPLGPKRSTTCVQEKSKFEVKNIMQRERNMFNERTDERKERVNRFPIWYLPNGEGVQAPVPVQLDKCNDQLSSAFSGESGGHCSRPGDDPREGTPMNGKRTNAGATPPQLTPSVHHPCEEQAKCYICSFPIGDSEEEFILKKKKKNYQVGRMKKGETYERKEYTSKNCLREGDSLYRRNGCDVSHLPQGDMLIRKGSKNSERGRLRSRQTIHGGSGKYSCMADQEGEVKKMETPGRYMEVHRGEDNGHGTNMTYQSVREDEPDESSFVIDSSGPTHGRNLKWEGSDKREEAIWDGEGFSLQRNIQQGRLQRNIPTCAVKGNDGLNGTRRNSHWSSNAGRISLHEKKCARQDLFPPGVAPRDVDPFSEAYNTWVYKERVSASGERDGVSVGSVIVNEGIREGKPKTLFWKISEGDTFNIPVEGDNAKVLHVGEVLGQRPEERHQGFGTEGGTNRRRAASNGAILKKVLRMKMEAMRREKGNLIGGEAKPRKVTASVGPAPAEYNTNNILNEERNRLREYEKGGRGTQGEGKQTNSRDGEGLVREKLSGQEGEPPRSTGRLSRGTRNSDPPNRLPPSSCVERNVPREMAPAVEACSVRSVSTLERIPSSRHTQRKYSPRGGLTRNEPIRLKRLNTVNTVNPDDRKNEYDMEVERFNESFYCNMKRIRSDDVYPNSEEPISTSQKRRLMKAYLEDLRKKKDNKKVYNYKLKYNIEFFKFAQLICQDKSFCSNYLGQMSSNMDANGDDIDRIAFSIVKLFNAR</sequence>
<reference evidence="4" key="1">
    <citation type="submission" date="2016-06" db="EMBL/GenBank/DDBJ databases">
        <title>First high quality genome sequence of Plasmodium coatneyi using continuous long reads from single molecule, real-time sequencing.</title>
        <authorList>
            <person name="Chien J.-T."/>
            <person name="Pakala S.B."/>
            <person name="Geraldo J.A."/>
            <person name="Lapp S.A."/>
            <person name="Barnwell J.W."/>
            <person name="Kissinger J.C."/>
            <person name="Galinski M.R."/>
            <person name="Humphrey J.C."/>
        </authorList>
    </citation>
    <scope>NUCLEOTIDE SEQUENCE [LARGE SCALE GENOMIC DNA]</scope>
    <source>
        <strain evidence="4">Hackeri</strain>
    </source>
</reference>
<keyword evidence="1" id="KW-0175">Coiled coil</keyword>
<feature type="region of interest" description="Disordered" evidence="2">
    <location>
        <begin position="620"/>
        <end position="671"/>
    </location>
</feature>
<keyword evidence="4" id="KW-1185">Reference proteome</keyword>
<feature type="region of interest" description="Disordered" evidence="2">
    <location>
        <begin position="35"/>
        <end position="82"/>
    </location>
</feature>
<protein>
    <submittedName>
        <fullName evidence="3">Uncharacterized protein</fullName>
    </submittedName>
</protein>
<feature type="compositionally biased region" description="Basic and acidic residues" evidence="2">
    <location>
        <begin position="1166"/>
        <end position="1179"/>
    </location>
</feature>
<feature type="compositionally biased region" description="Polar residues" evidence="2">
    <location>
        <begin position="41"/>
        <end position="60"/>
    </location>
</feature>
<feature type="compositionally biased region" description="Low complexity" evidence="2">
    <location>
        <begin position="586"/>
        <end position="595"/>
    </location>
</feature>
<feature type="region of interest" description="Disordered" evidence="2">
    <location>
        <begin position="540"/>
        <end position="597"/>
    </location>
</feature>
<dbReference type="EMBL" id="CP016244">
    <property type="protein sequence ID" value="ANQ06985.1"/>
    <property type="molecule type" value="Genomic_DNA"/>
</dbReference>
<feature type="compositionally biased region" description="Basic and acidic residues" evidence="2">
    <location>
        <begin position="1190"/>
        <end position="1203"/>
    </location>
</feature>
<feature type="coiled-coil region" evidence="1">
    <location>
        <begin position="1"/>
        <end position="28"/>
    </location>
</feature>
<dbReference type="KEGG" id="pcot:PCOAH_00015110"/>
<dbReference type="Proteomes" id="UP000092716">
    <property type="component" value="Chromosome 6"/>
</dbReference>
<feature type="compositionally biased region" description="Basic and acidic residues" evidence="2">
    <location>
        <begin position="640"/>
        <end position="650"/>
    </location>
</feature>
<accession>A0A1B1DWM4</accession>
<evidence type="ECO:0000313" key="4">
    <source>
        <dbReference type="Proteomes" id="UP000092716"/>
    </source>
</evidence>
<evidence type="ECO:0000313" key="3">
    <source>
        <dbReference type="EMBL" id="ANQ06985.1"/>
    </source>
</evidence>
<proteinExistence type="predicted"/>
<organism evidence="3 4">
    <name type="scientific">Plasmodium coatneyi</name>
    <dbReference type="NCBI Taxonomy" id="208452"/>
    <lineage>
        <taxon>Eukaryota</taxon>
        <taxon>Sar</taxon>
        <taxon>Alveolata</taxon>
        <taxon>Apicomplexa</taxon>
        <taxon>Aconoidasida</taxon>
        <taxon>Haemosporida</taxon>
        <taxon>Plasmodiidae</taxon>
        <taxon>Plasmodium</taxon>
    </lineage>
</organism>
<evidence type="ECO:0000256" key="2">
    <source>
        <dbReference type="SAM" id="MobiDB-lite"/>
    </source>
</evidence>
<dbReference type="OrthoDB" id="377381at2759"/>
<feature type="region of interest" description="Disordered" evidence="2">
    <location>
        <begin position="1137"/>
        <end position="1239"/>
    </location>
</feature>
<evidence type="ECO:0000256" key="1">
    <source>
        <dbReference type="SAM" id="Coils"/>
    </source>
</evidence>
<gene>
    <name evidence="3" type="ORF">PCOAH_00015110</name>
</gene>